<dbReference type="InterPro" id="IPR000719">
    <property type="entry name" value="Prot_kinase_dom"/>
</dbReference>
<dbReference type="PANTHER" id="PTHR24353:SF147">
    <property type="entry name" value="CGMP-DEPENDENT SERINE_THREONIN PROTEIN KINASE-RELATED"/>
    <property type="match status" value="1"/>
</dbReference>
<dbReference type="GO" id="GO:0004674">
    <property type="term" value="F:protein serine/threonine kinase activity"/>
    <property type="evidence" value="ECO:0007669"/>
    <property type="project" value="UniProtKB-KW"/>
</dbReference>
<evidence type="ECO:0000256" key="1">
    <source>
        <dbReference type="ARBA" id="ARBA00022527"/>
    </source>
</evidence>
<dbReference type="AlphaFoldDB" id="A0AAD3DTA6"/>
<feature type="region of interest" description="Disordered" evidence="6">
    <location>
        <begin position="626"/>
        <end position="656"/>
    </location>
</feature>
<keyword evidence="1" id="KW-0723">Serine/threonine-protein kinase</keyword>
<feature type="compositionally biased region" description="Polar residues" evidence="6">
    <location>
        <begin position="55"/>
        <end position="79"/>
    </location>
</feature>
<dbReference type="Gene3D" id="1.10.510.10">
    <property type="entry name" value="Transferase(Phosphotransferase) domain 1"/>
    <property type="match status" value="1"/>
</dbReference>
<keyword evidence="3" id="KW-0547">Nucleotide-binding</keyword>
<evidence type="ECO:0000256" key="4">
    <source>
        <dbReference type="ARBA" id="ARBA00022777"/>
    </source>
</evidence>
<name>A0AAD3DTA6_9CHLO</name>
<evidence type="ECO:0000256" key="5">
    <source>
        <dbReference type="ARBA" id="ARBA00022840"/>
    </source>
</evidence>
<feature type="compositionally biased region" description="Low complexity" evidence="6">
    <location>
        <begin position="272"/>
        <end position="320"/>
    </location>
</feature>
<evidence type="ECO:0000259" key="7">
    <source>
        <dbReference type="PROSITE" id="PS50011"/>
    </source>
</evidence>
<dbReference type="Proteomes" id="UP001054857">
    <property type="component" value="Unassembled WGS sequence"/>
</dbReference>
<comment type="caution">
    <text evidence="8">The sequence shown here is derived from an EMBL/GenBank/DDBJ whole genome shotgun (WGS) entry which is preliminary data.</text>
</comment>
<evidence type="ECO:0000313" key="9">
    <source>
        <dbReference type="Proteomes" id="UP001054857"/>
    </source>
</evidence>
<keyword evidence="9" id="KW-1185">Reference proteome</keyword>
<dbReference type="SUPFAM" id="SSF56112">
    <property type="entry name" value="Protein kinase-like (PK-like)"/>
    <property type="match status" value="1"/>
</dbReference>
<keyword evidence="2" id="KW-0808">Transferase</keyword>
<proteinExistence type="predicted"/>
<evidence type="ECO:0000256" key="3">
    <source>
        <dbReference type="ARBA" id="ARBA00022741"/>
    </source>
</evidence>
<dbReference type="InterPro" id="IPR008271">
    <property type="entry name" value="Ser/Thr_kinase_AS"/>
</dbReference>
<feature type="compositionally biased region" description="Low complexity" evidence="6">
    <location>
        <begin position="235"/>
        <end position="246"/>
    </location>
</feature>
<dbReference type="Pfam" id="PF00069">
    <property type="entry name" value="Pkinase"/>
    <property type="match status" value="1"/>
</dbReference>
<dbReference type="InterPro" id="IPR011009">
    <property type="entry name" value="Kinase-like_dom_sf"/>
</dbReference>
<dbReference type="PROSITE" id="PS00108">
    <property type="entry name" value="PROTEIN_KINASE_ST"/>
    <property type="match status" value="1"/>
</dbReference>
<feature type="region of interest" description="Disordered" evidence="6">
    <location>
        <begin position="14"/>
        <end position="82"/>
    </location>
</feature>
<feature type="compositionally biased region" description="Acidic residues" evidence="6">
    <location>
        <begin position="349"/>
        <end position="363"/>
    </location>
</feature>
<keyword evidence="4" id="KW-0418">Kinase</keyword>
<feature type="compositionally biased region" description="Low complexity" evidence="6">
    <location>
        <begin position="186"/>
        <end position="202"/>
    </location>
</feature>
<feature type="domain" description="Protein kinase" evidence="7">
    <location>
        <begin position="341"/>
        <end position="612"/>
    </location>
</feature>
<feature type="compositionally biased region" description="Low complexity" evidence="6">
    <location>
        <begin position="217"/>
        <end position="228"/>
    </location>
</feature>
<dbReference type="PANTHER" id="PTHR24353">
    <property type="entry name" value="CYCLIC NUCLEOTIDE-DEPENDENT PROTEIN KINASE"/>
    <property type="match status" value="1"/>
</dbReference>
<dbReference type="PROSITE" id="PS50011">
    <property type="entry name" value="PROTEIN_KINASE_DOM"/>
    <property type="match status" value="1"/>
</dbReference>
<sequence>MAFLARCISGNSLKGMVRGEAEEDDAGGSGSTTPNDTTHGSNKFSSYSWKRLSAKSRSALNSPNKPHTPPSSAASNDGNGQLPHCMEPVMERTFSALTDMEAVKFLVEDWPHKHWRPATPQDQDIFDRLEQTDIKPLVALGEGAYGSVNLCRIIANQPQPRPRNPSHCRSASAAAIFGAVGSSSMHGASRTAHSARAASSGGEDPAPATAGSPSKTSAAGSARSSCSGPNNQLNPQGQPGSSSCCGGAAAPAAAAAAAATAVTATASISGIGSGADGSSPSSSPSPSSSSGGANATSGGVIEAADPSLAHSSSKSSASVPPCQPPPADLEDAAISEVEIELSHEHLAGDGDEGGEVEGGEGEEERLLHQVSSVNDPQLIVAVKRVPLGWNQERELMQLHRCQQCAFIVRLFGFVDDGMEHCNYVMEWAEGGDLGAVLASLKDRRGSNKQRLLMSEASARYYMGCLLLAMDFLHTSGLLHRDIKPSNLLLTSDGTAKLADLGFTVALDANGQTVGCCGTTGYIAPEVFAYGTAKSRMAYGVTADIWSAGATLYQILTGQVVTDKHEEVLKKGWRPPTHECFSHSLRDLLNRMLAPKPTARPQSAASVMRHPWFSGFDWQALKSGRMKAPYVPSERRRSRQVGNDVTPRPSAAAAQDGNSCCCGCGSNRCRRASSGLSGCCGCSSCGGGSGGCRGGSSGGDNGPPTASPGGQRLSTVMERPPELMEGELPVQRSALSGRDEGSRFRGRDGLVREGSSYDTALGTVMPAGACAGADGGGAGAVHVPVADVAGVAPPPPAGAGAAQAHGHGHAHGMSVRFAIGVANCA</sequence>
<feature type="compositionally biased region" description="Polar residues" evidence="6">
    <location>
        <begin position="32"/>
        <end position="48"/>
    </location>
</feature>
<dbReference type="SMART" id="SM00220">
    <property type="entry name" value="S_TKc"/>
    <property type="match status" value="1"/>
</dbReference>
<feature type="region of interest" description="Disordered" evidence="6">
    <location>
        <begin position="692"/>
        <end position="713"/>
    </location>
</feature>
<feature type="region of interest" description="Disordered" evidence="6">
    <location>
        <begin position="345"/>
        <end position="364"/>
    </location>
</feature>
<accession>A0AAD3DTA6</accession>
<gene>
    <name evidence="8" type="ORF">Agub_g8248</name>
</gene>
<dbReference type="GO" id="GO:0005524">
    <property type="term" value="F:ATP binding"/>
    <property type="evidence" value="ECO:0007669"/>
    <property type="project" value="UniProtKB-KW"/>
</dbReference>
<reference evidence="8 9" key="1">
    <citation type="journal article" date="2021" name="Sci. Rep.">
        <title>Genome sequencing of the multicellular alga Astrephomene provides insights into convergent evolution of germ-soma differentiation.</title>
        <authorList>
            <person name="Yamashita S."/>
            <person name="Yamamoto K."/>
            <person name="Matsuzaki R."/>
            <person name="Suzuki S."/>
            <person name="Yamaguchi H."/>
            <person name="Hirooka S."/>
            <person name="Minakuchi Y."/>
            <person name="Miyagishima S."/>
            <person name="Kawachi M."/>
            <person name="Toyoda A."/>
            <person name="Nozaki H."/>
        </authorList>
    </citation>
    <scope>NUCLEOTIDE SEQUENCE [LARGE SCALE GENOMIC DNA]</scope>
    <source>
        <strain evidence="8 9">NIES-4017</strain>
    </source>
</reference>
<evidence type="ECO:0000256" key="2">
    <source>
        <dbReference type="ARBA" id="ARBA00022679"/>
    </source>
</evidence>
<evidence type="ECO:0000256" key="6">
    <source>
        <dbReference type="SAM" id="MobiDB-lite"/>
    </source>
</evidence>
<dbReference type="EMBL" id="BMAR01000015">
    <property type="protein sequence ID" value="GFR46637.1"/>
    <property type="molecule type" value="Genomic_DNA"/>
</dbReference>
<feature type="region of interest" description="Disordered" evidence="6">
    <location>
        <begin position="272"/>
        <end position="328"/>
    </location>
</feature>
<keyword evidence="5" id="KW-0067">ATP-binding</keyword>
<protein>
    <recommendedName>
        <fullName evidence="7">Protein kinase domain-containing protein</fullName>
    </recommendedName>
</protein>
<organism evidence="8 9">
    <name type="scientific">Astrephomene gubernaculifera</name>
    <dbReference type="NCBI Taxonomy" id="47775"/>
    <lineage>
        <taxon>Eukaryota</taxon>
        <taxon>Viridiplantae</taxon>
        <taxon>Chlorophyta</taxon>
        <taxon>core chlorophytes</taxon>
        <taxon>Chlorophyceae</taxon>
        <taxon>CS clade</taxon>
        <taxon>Chlamydomonadales</taxon>
        <taxon>Astrephomenaceae</taxon>
        <taxon>Astrephomene</taxon>
    </lineage>
</organism>
<feature type="region of interest" description="Disordered" evidence="6">
    <location>
        <begin position="185"/>
        <end position="246"/>
    </location>
</feature>
<evidence type="ECO:0000313" key="8">
    <source>
        <dbReference type="EMBL" id="GFR46637.1"/>
    </source>
</evidence>